<comment type="caution">
    <text evidence="5">The sequence shown here is derived from an EMBL/GenBank/DDBJ whole genome shotgun (WGS) entry which is preliminary data.</text>
</comment>
<evidence type="ECO:0008006" key="7">
    <source>
        <dbReference type="Google" id="ProtNLM"/>
    </source>
</evidence>
<organism evidence="5 6">
    <name type="scientific">Magnetospirillum molischianum DSM 120</name>
    <dbReference type="NCBI Taxonomy" id="1150626"/>
    <lineage>
        <taxon>Bacteria</taxon>
        <taxon>Pseudomonadati</taxon>
        <taxon>Pseudomonadota</taxon>
        <taxon>Alphaproteobacteria</taxon>
        <taxon>Rhodospirillales</taxon>
        <taxon>Rhodospirillaceae</taxon>
        <taxon>Magnetospirillum</taxon>
    </lineage>
</organism>
<dbReference type="Proteomes" id="UP000004169">
    <property type="component" value="Unassembled WGS sequence"/>
</dbReference>
<feature type="region of interest" description="Disordered" evidence="4">
    <location>
        <begin position="1"/>
        <end position="25"/>
    </location>
</feature>
<accession>H8FUD5</accession>
<dbReference type="InterPro" id="IPR020991">
    <property type="entry name" value="Connector_podovirus"/>
</dbReference>
<gene>
    <name evidence="5" type="ORF">PHAMO_30129</name>
</gene>
<evidence type="ECO:0000256" key="4">
    <source>
        <dbReference type="SAM" id="MobiDB-lite"/>
    </source>
</evidence>
<sequence>MSMAVRSPKSEDEAARGEQLLGPDADDPSVLLGRFRKAKQRRAVWETHWQECYDYALPLRDAILTASVPGEKKADRLFDGTAPDAVDQLAASLLSELTPPWAQWFGLTASDRLDPAERERVAPVLDRIGSVLQSHFDRSNFAIEMHQCYLDVVTGGTASLLFEEAAPGEPSAFRFTAVPLGQVVLEEGPDGRLDVTFRRCELTVAALRTRFPAARLPDAILRAAADDPDLRVGIVEAVVPLRGSYAYAAVLEAESDDTVLARGRFEMTPFINFRWLKAPGEVYGRSPVMKALPDIKTANKVVELVLKNATIAVTGIWQADDDGVLNPANIKLVPGTIIPKAVGSQGLQPLVAPGRFDTSQLVLEDLRGRIRHALLADKLGQTNSPKMTATEVLERSSEMARLLGATYGRLQSELLTPLVMRAIHILRRRGEIPDLVVDGREVDLQYRSPLAQNQAQRDARNMLTWLSSLSQLGPEALAAIDPAATARWLGRSFNVPADIIRPAAASNPTGEANGQS</sequence>
<evidence type="ECO:0000256" key="2">
    <source>
        <dbReference type="ARBA" id="ARBA00022612"/>
    </source>
</evidence>
<protein>
    <recommendedName>
        <fullName evidence="7">Phage tail protein</fullName>
    </recommendedName>
</protein>
<dbReference type="eggNOG" id="ENOG502Z7XJ">
    <property type="taxonomic scope" value="Bacteria"/>
</dbReference>
<dbReference type="Pfam" id="PF12236">
    <property type="entry name" value="Head-tail_con"/>
    <property type="match status" value="1"/>
</dbReference>
<evidence type="ECO:0000313" key="5">
    <source>
        <dbReference type="EMBL" id="CCG41973.1"/>
    </source>
</evidence>
<keyword evidence="6" id="KW-1185">Reference proteome</keyword>
<dbReference type="EMBL" id="CAHP01000023">
    <property type="protein sequence ID" value="CCG41973.1"/>
    <property type="molecule type" value="Genomic_DNA"/>
</dbReference>
<proteinExistence type="predicted"/>
<name>H8FUD5_MAGML</name>
<keyword evidence="3" id="KW-0231">Viral genome packaging</keyword>
<reference evidence="5 6" key="1">
    <citation type="journal article" date="2012" name="J. Bacteriol.">
        <title>Draft Genome Sequence of the Purple Photosynthetic Bacterium Phaeospirillum molischianum DSM120, a Particularly Versatile Bacterium.</title>
        <authorList>
            <person name="Duquesne K."/>
            <person name="Prima V."/>
            <person name="Ji B."/>
            <person name="Rouy Z."/>
            <person name="Medigue C."/>
            <person name="Talla E."/>
            <person name="Sturgis J.N."/>
        </authorList>
    </citation>
    <scope>NUCLEOTIDE SEQUENCE [LARGE SCALE GENOMIC DNA]</scope>
    <source>
        <strain evidence="6">DSM120</strain>
    </source>
</reference>
<evidence type="ECO:0000256" key="1">
    <source>
        <dbReference type="ARBA" id="ARBA00004328"/>
    </source>
</evidence>
<evidence type="ECO:0000313" key="6">
    <source>
        <dbReference type="Proteomes" id="UP000004169"/>
    </source>
</evidence>
<comment type="subcellular location">
    <subcellularLocation>
        <location evidence="1">Virion</location>
    </subcellularLocation>
</comment>
<dbReference type="STRING" id="1150626.PHAMO_30129"/>
<evidence type="ECO:0000256" key="3">
    <source>
        <dbReference type="ARBA" id="ARBA00023219"/>
    </source>
</evidence>
<dbReference type="AlphaFoldDB" id="H8FUD5"/>
<keyword evidence="2" id="KW-1188">Viral release from host cell</keyword>